<name>A0A1G4KIP2_9SACH</name>
<evidence type="ECO:0000259" key="6">
    <source>
        <dbReference type="Pfam" id="PF20843"/>
    </source>
</evidence>
<accession>A0A1G4KIP2</accession>
<dbReference type="PANTHER" id="PTHR31778">
    <property type="entry name" value="BUD SITE SELECTION PROTEIN RAX2"/>
    <property type="match status" value="1"/>
</dbReference>
<evidence type="ECO:0000313" key="7">
    <source>
        <dbReference type="EMBL" id="SCV04349.1"/>
    </source>
</evidence>
<gene>
    <name evidence="7" type="ORF">LAMI_0H15412G</name>
</gene>
<dbReference type="GO" id="GO:0005935">
    <property type="term" value="C:cellular bud neck"/>
    <property type="evidence" value="ECO:0007669"/>
    <property type="project" value="TreeGrafter"/>
</dbReference>
<dbReference type="PANTHER" id="PTHR31778:SF2">
    <property type="entry name" value="BUD SITE SELECTION PROTEIN RAX2"/>
    <property type="match status" value="1"/>
</dbReference>
<feature type="compositionally biased region" description="Low complexity" evidence="1">
    <location>
        <begin position="1110"/>
        <end position="1132"/>
    </location>
</feature>
<reference evidence="8" key="1">
    <citation type="submission" date="2016-03" db="EMBL/GenBank/DDBJ databases">
        <authorList>
            <person name="Devillers H."/>
        </authorList>
    </citation>
    <scope>NUCLEOTIDE SEQUENCE [LARGE SCALE GENOMIC DNA]</scope>
</reference>
<feature type="domain" description="Rax2-like third" evidence="6">
    <location>
        <begin position="419"/>
        <end position="564"/>
    </location>
</feature>
<evidence type="ECO:0000256" key="1">
    <source>
        <dbReference type="SAM" id="MobiDB-lite"/>
    </source>
</evidence>
<dbReference type="Proteomes" id="UP000191024">
    <property type="component" value="Chromosome H"/>
</dbReference>
<dbReference type="GO" id="GO:1902929">
    <property type="term" value="C:plasma membrane of growing cell tip"/>
    <property type="evidence" value="ECO:0007669"/>
    <property type="project" value="TreeGrafter"/>
</dbReference>
<feature type="transmembrane region" description="Helical" evidence="2">
    <location>
        <begin position="1143"/>
        <end position="1170"/>
    </location>
</feature>
<evidence type="ECO:0000313" key="8">
    <source>
        <dbReference type="Proteomes" id="UP000191024"/>
    </source>
</evidence>
<feature type="domain" description="Rax2-like second" evidence="5">
    <location>
        <begin position="243"/>
        <end position="408"/>
    </location>
</feature>
<keyword evidence="2" id="KW-1133">Transmembrane helix</keyword>
<dbReference type="Pfam" id="PF20843">
    <property type="entry name" value="Rax2_3"/>
    <property type="match status" value="1"/>
</dbReference>
<dbReference type="OrthoDB" id="2503993at2759"/>
<feature type="region of interest" description="Disordered" evidence="1">
    <location>
        <begin position="1110"/>
        <end position="1133"/>
    </location>
</feature>
<evidence type="ECO:0000256" key="2">
    <source>
        <dbReference type="SAM" id="Phobius"/>
    </source>
</evidence>
<evidence type="ECO:0000259" key="5">
    <source>
        <dbReference type="Pfam" id="PF20842"/>
    </source>
</evidence>
<dbReference type="InterPro" id="IPR036322">
    <property type="entry name" value="WD40_repeat_dom_sf"/>
</dbReference>
<dbReference type="InterPro" id="IPR048265">
    <property type="entry name" value="Rax2-like_third"/>
</dbReference>
<dbReference type="InterPro" id="IPR048266">
    <property type="entry name" value="Rax2-like_second"/>
</dbReference>
<dbReference type="Pfam" id="PF20842">
    <property type="entry name" value="Rax2_2"/>
    <property type="match status" value="1"/>
</dbReference>
<feature type="signal peptide" evidence="3">
    <location>
        <begin position="1"/>
        <end position="17"/>
    </location>
</feature>
<dbReference type="GO" id="GO:0005621">
    <property type="term" value="C:cellular bud scar"/>
    <property type="evidence" value="ECO:0007669"/>
    <property type="project" value="TreeGrafter"/>
</dbReference>
<keyword evidence="8" id="KW-1185">Reference proteome</keyword>
<dbReference type="Pfam" id="PF12768">
    <property type="entry name" value="Rax2"/>
    <property type="match status" value="1"/>
</dbReference>
<dbReference type="EMBL" id="LT598468">
    <property type="protein sequence ID" value="SCV04349.1"/>
    <property type="molecule type" value="Genomic_DNA"/>
</dbReference>
<dbReference type="SUPFAM" id="SSF50978">
    <property type="entry name" value="WD40 repeat-like"/>
    <property type="match status" value="1"/>
</dbReference>
<organism evidence="7 8">
    <name type="scientific">Lachancea mirantina</name>
    <dbReference type="NCBI Taxonomy" id="1230905"/>
    <lineage>
        <taxon>Eukaryota</taxon>
        <taxon>Fungi</taxon>
        <taxon>Dikarya</taxon>
        <taxon>Ascomycota</taxon>
        <taxon>Saccharomycotina</taxon>
        <taxon>Saccharomycetes</taxon>
        <taxon>Saccharomycetales</taxon>
        <taxon>Saccharomycetaceae</taxon>
        <taxon>Lachancea</taxon>
    </lineage>
</organism>
<feature type="chain" id="PRO_5009236531" evidence="3">
    <location>
        <begin position="18"/>
        <end position="1202"/>
    </location>
</feature>
<dbReference type="GO" id="GO:0000282">
    <property type="term" value="P:cellular bud site selection"/>
    <property type="evidence" value="ECO:0007669"/>
    <property type="project" value="TreeGrafter"/>
</dbReference>
<keyword evidence="2" id="KW-0812">Transmembrane</keyword>
<evidence type="ECO:0000259" key="4">
    <source>
        <dbReference type="Pfam" id="PF12768"/>
    </source>
</evidence>
<keyword evidence="3" id="KW-0732">Signal</keyword>
<dbReference type="STRING" id="1230905.A0A1G4KIP2"/>
<sequence>MLAELRVFTFLLSFCLGSHLLEIENASNFSQVSIPDLNFSASSNGEVGFLGDFDGFSFYHYVGQQNFTEIQDLSASSLNYYSEGVFIELCQASNFPNDSQINHIVPVGPDSFVLSGNGTMAGHALDKQILYNITTQQYRTLLANGISNINQIFVHGDGIYFGGDFEYSTDTSRGHSAVVWNISSETDCLLPFGGFGEGSEITSIVALDNGTLLFAGKFDTLDNPTYLKSPQAANSTNQTFYELSQQIPMQLAAWTSSDGSIQEDALRCPTGTGKTGWLVENQTTGRLNVAFPNVIYPKKIRIYNGVSDDERVSMFRLLSSPTDGIMNLTYLDPLSGSVRSCDASCPLLSSSVMQRAMSNGTDNMSRYWNSDVTLGWSSTYQEFAFVNQIPTEGLSFLALDSFGSSVSLSGVQLYASQYFVYANNTLNEIGCGDTSQQDSYSVLSSSSSWTNSESGTSYVSTDFDMSEVFPSVAFHPEIQIPGNYTIDLLTPGCLQDNSCLSRIQSNVSVYDSQNNTLLYTGLIYQNNDYDKIDTIFSGFLNSAPEVSLTAHASIQENGKSVFVAGCLLIDQIAVSSSVFDAKDICSLNGILKYDVNQRVNLGDSSIEQYATTNFENGSRFILSSYHDSLLLSAPSSGLELVNLSNSSLVTEKSLLSEGSVEDFFPFSDGVLISGSFDSNATNSSSFLYNGTLVPFESFRGELRQFSNITIDGAELFVLNNDILFNTTSQKMIENSAALSLSIFSSGSNENDDLVFFGRAMHNDFTTLNGAAFFNSENRVSSGFGADLNSKSIVYNALFVDQSRTAIAKYDKIAKTHIVEIADGDENSITVPETFSAPITCMSYNHNMSTLAIGLGSGANASQFTLYNTSSNKLVTTYTLDVEASVSSFVFLERNFSILVAGGFSISSTNCIGLCLFDMAKQEWSPFFNNSIKGMLSDMKVSNQSELIISGNFAFHNHSSINLARLSPETSHVEVLRQGLSTLNGFAFMEDEREGLFTFDNSSLAFISNNTTKSISLPDLSTDPVIEGIRVYPLLEKSTSSPAAQGLVLTGRFAHPMYGNLSAMIFDFKQWYPYFSTVTTEPVLGSKEQRLFANKDESGFHNYQYILPSTSTSNSTMPSSSNGPSAPSSGSALSKKRNKVDRGFVVLIGLALALGTIALLGILGLLFAILIQAVTNKDNNLSPRLSEGEMIDTVPPEKLMKFL</sequence>
<evidence type="ECO:0000256" key="3">
    <source>
        <dbReference type="SAM" id="SignalP"/>
    </source>
</evidence>
<dbReference type="AlphaFoldDB" id="A0A1G4KIP2"/>
<proteinExistence type="predicted"/>
<keyword evidence="2" id="KW-0472">Membrane</keyword>
<dbReference type="InterPro" id="IPR024982">
    <property type="entry name" value="Rax2-like_C"/>
</dbReference>
<protein>
    <submittedName>
        <fullName evidence="7">LAMI_0H15412g1_1</fullName>
    </submittedName>
</protein>
<feature type="domain" description="Rax2-like C-terminal" evidence="4">
    <location>
        <begin position="864"/>
        <end position="1099"/>
    </location>
</feature>